<sequence>MWIASKSGFVSVVQHFEKKDMLLVRARVRKDLQSLFDNKRIFYLEDADYQFRVEVSKQEFAEIMVNQIKDIDYPNFKNHIAAQGEQSDKLRAYHDIWRTMWQYGKERSTGINK</sequence>
<comment type="caution">
    <text evidence="1">The sequence shown here is derived from an EMBL/GenBank/DDBJ whole genome shotgun (WGS) entry which is preliminary data.</text>
</comment>
<proteinExistence type="predicted"/>
<protein>
    <submittedName>
        <fullName evidence="1">Uncharacterized protein</fullName>
    </submittedName>
</protein>
<organism evidence="1 2">
    <name type="scientific">Fontibacter flavus</name>
    <dbReference type="NCBI Taxonomy" id="654838"/>
    <lineage>
        <taxon>Bacteria</taxon>
        <taxon>Pseudomonadati</taxon>
        <taxon>Bacteroidota</taxon>
        <taxon>Cytophagia</taxon>
        <taxon>Cytophagales</taxon>
        <taxon>Cyclobacteriaceae</taxon>
        <taxon>Fontibacter</taxon>
    </lineage>
</organism>
<dbReference type="EMBL" id="JBHLWI010000048">
    <property type="protein sequence ID" value="MFC0264290.1"/>
    <property type="molecule type" value="Genomic_DNA"/>
</dbReference>
<accession>A0ABV6FWM3</accession>
<keyword evidence="2" id="KW-1185">Reference proteome</keyword>
<gene>
    <name evidence="1" type="ORF">ACFFIP_16500</name>
</gene>
<dbReference type="Proteomes" id="UP001589797">
    <property type="component" value="Unassembled WGS sequence"/>
</dbReference>
<evidence type="ECO:0000313" key="1">
    <source>
        <dbReference type="EMBL" id="MFC0264290.1"/>
    </source>
</evidence>
<dbReference type="RefSeq" id="WP_382388814.1">
    <property type="nucleotide sequence ID" value="NZ_JBHLWI010000048.1"/>
</dbReference>
<evidence type="ECO:0000313" key="2">
    <source>
        <dbReference type="Proteomes" id="UP001589797"/>
    </source>
</evidence>
<reference evidence="1 2" key="1">
    <citation type="submission" date="2024-09" db="EMBL/GenBank/DDBJ databases">
        <authorList>
            <person name="Sun Q."/>
            <person name="Mori K."/>
        </authorList>
    </citation>
    <scope>NUCLEOTIDE SEQUENCE [LARGE SCALE GENOMIC DNA]</scope>
    <source>
        <strain evidence="1 2">CCM 7650</strain>
    </source>
</reference>
<name>A0ABV6FWM3_9BACT</name>